<keyword evidence="1" id="KW-0812">Transmembrane</keyword>
<evidence type="ECO:0000313" key="2">
    <source>
        <dbReference type="EMBL" id="GAA3974308.1"/>
    </source>
</evidence>
<evidence type="ECO:0000313" key="3">
    <source>
        <dbReference type="Proteomes" id="UP001500456"/>
    </source>
</evidence>
<keyword evidence="1" id="KW-0472">Membrane</keyword>
<accession>A0ABP7Q034</accession>
<keyword evidence="1" id="KW-1133">Transmembrane helix</keyword>
<feature type="transmembrane region" description="Helical" evidence="1">
    <location>
        <begin position="178"/>
        <end position="196"/>
    </location>
</feature>
<feature type="transmembrane region" description="Helical" evidence="1">
    <location>
        <begin position="67"/>
        <end position="90"/>
    </location>
</feature>
<feature type="transmembrane region" description="Helical" evidence="1">
    <location>
        <begin position="202"/>
        <end position="222"/>
    </location>
</feature>
<reference evidence="3" key="1">
    <citation type="journal article" date="2019" name="Int. J. Syst. Evol. Microbiol.">
        <title>The Global Catalogue of Microorganisms (GCM) 10K type strain sequencing project: providing services to taxonomists for standard genome sequencing and annotation.</title>
        <authorList>
            <consortium name="The Broad Institute Genomics Platform"/>
            <consortium name="The Broad Institute Genome Sequencing Center for Infectious Disease"/>
            <person name="Wu L."/>
            <person name="Ma J."/>
        </authorList>
    </citation>
    <scope>NUCLEOTIDE SEQUENCE [LARGE SCALE GENOMIC DNA]</scope>
    <source>
        <strain evidence="3">JCM 16924</strain>
    </source>
</reference>
<evidence type="ECO:0000256" key="1">
    <source>
        <dbReference type="SAM" id="Phobius"/>
    </source>
</evidence>
<dbReference type="RefSeq" id="WP_345560380.1">
    <property type="nucleotide sequence ID" value="NZ_BAAAZX010000001.1"/>
</dbReference>
<feature type="transmembrane region" description="Helical" evidence="1">
    <location>
        <begin position="97"/>
        <end position="118"/>
    </location>
</feature>
<dbReference type="Proteomes" id="UP001500456">
    <property type="component" value="Unassembled WGS sequence"/>
</dbReference>
<dbReference type="EMBL" id="BAAAZX010000001">
    <property type="protein sequence ID" value="GAA3974308.1"/>
    <property type="molecule type" value="Genomic_DNA"/>
</dbReference>
<organism evidence="2 3">
    <name type="scientific">Streptomyces plumbiresistens</name>
    <dbReference type="NCBI Taxonomy" id="511811"/>
    <lineage>
        <taxon>Bacteria</taxon>
        <taxon>Bacillati</taxon>
        <taxon>Actinomycetota</taxon>
        <taxon>Actinomycetes</taxon>
        <taxon>Kitasatosporales</taxon>
        <taxon>Streptomycetaceae</taxon>
        <taxon>Streptomyces</taxon>
    </lineage>
</organism>
<proteinExistence type="predicted"/>
<comment type="caution">
    <text evidence="2">The sequence shown here is derived from an EMBL/GenBank/DDBJ whole genome shotgun (WGS) entry which is preliminary data.</text>
</comment>
<sequence length="232" mass="23946">MTTTPSRTPAAVRDPAGSQVGRVLLALSAALGPLLLAVTIGVLPYGTDDSTREIVTAIAEDEALVELAQWAWVFGLVLLVPGTLAVGLLAMTRAPKLGLWGLVVLGTGWMAIATTPSMDQVVLGGLDEGVSREALVDVTDGTFALAVNAIPSFYFVAAHVIGAILLGAALLRGRTVPVWAAWLLILSMPLNVVGFASGLLPVTVLSFLMMAVAFGAAGLVVARHGSGWVRAR</sequence>
<name>A0ABP7Q034_9ACTN</name>
<keyword evidence="3" id="KW-1185">Reference proteome</keyword>
<feature type="transmembrane region" description="Helical" evidence="1">
    <location>
        <begin position="152"/>
        <end position="171"/>
    </location>
</feature>
<protein>
    <recommendedName>
        <fullName evidence="4">DUF4386 family protein</fullName>
    </recommendedName>
</protein>
<evidence type="ECO:0008006" key="4">
    <source>
        <dbReference type="Google" id="ProtNLM"/>
    </source>
</evidence>
<gene>
    <name evidence="2" type="ORF">GCM10022232_01910</name>
</gene>
<feature type="transmembrane region" description="Helical" evidence="1">
    <location>
        <begin position="23"/>
        <end position="47"/>
    </location>
</feature>